<dbReference type="Gramene" id="OE9A102519T1">
    <property type="protein sequence ID" value="OE9A102519C1"/>
    <property type="gene ID" value="OE9A102519"/>
</dbReference>
<dbReference type="PANTHER" id="PTHR23155:SF1228">
    <property type="entry name" value="NB-ARC DOMAIN CONTAINING PROTEIN, EXPRESSED"/>
    <property type="match status" value="1"/>
</dbReference>
<reference evidence="2 3" key="1">
    <citation type="submission" date="2019-12" db="EMBL/GenBank/DDBJ databases">
        <authorList>
            <person name="Alioto T."/>
            <person name="Alioto T."/>
            <person name="Gomez Garrido J."/>
        </authorList>
    </citation>
    <scope>NUCLEOTIDE SEQUENCE [LARGE SCALE GENOMIC DNA]</scope>
</reference>
<protein>
    <submittedName>
        <fullName evidence="2">Late blight resistance homolog R1A-3</fullName>
    </submittedName>
</protein>
<sequence length="113" mass="12795">MSAGKALCPSELQDVGKRIATSCKGLPLAVTVIAAVLENMEKKESLWLEVLASLSSYVLEGQDIVELSYKHLPIHLKPCFLYFSAFEEDMRIPVKKENNKTRIRDQKMLQRNT</sequence>
<dbReference type="OrthoDB" id="1935686at2759"/>
<dbReference type="InterPro" id="IPR027417">
    <property type="entry name" value="P-loop_NTPase"/>
</dbReference>
<dbReference type="PANTHER" id="PTHR23155">
    <property type="entry name" value="DISEASE RESISTANCE PROTEIN RP"/>
    <property type="match status" value="1"/>
</dbReference>
<name>A0A8S0QJC6_OLEEU</name>
<gene>
    <name evidence="2" type="ORF">OLEA9_A102519</name>
</gene>
<organism evidence="2 3">
    <name type="scientific">Olea europaea subsp. europaea</name>
    <dbReference type="NCBI Taxonomy" id="158383"/>
    <lineage>
        <taxon>Eukaryota</taxon>
        <taxon>Viridiplantae</taxon>
        <taxon>Streptophyta</taxon>
        <taxon>Embryophyta</taxon>
        <taxon>Tracheophyta</taxon>
        <taxon>Spermatophyta</taxon>
        <taxon>Magnoliopsida</taxon>
        <taxon>eudicotyledons</taxon>
        <taxon>Gunneridae</taxon>
        <taxon>Pentapetalae</taxon>
        <taxon>asterids</taxon>
        <taxon>lamiids</taxon>
        <taxon>Lamiales</taxon>
        <taxon>Oleaceae</taxon>
        <taxon>Oleeae</taxon>
        <taxon>Olea</taxon>
    </lineage>
</organism>
<evidence type="ECO:0000256" key="1">
    <source>
        <dbReference type="ARBA" id="ARBA00022614"/>
    </source>
</evidence>
<dbReference type="InterPro" id="IPR042197">
    <property type="entry name" value="Apaf_helical"/>
</dbReference>
<dbReference type="AlphaFoldDB" id="A0A8S0QJC6"/>
<comment type="caution">
    <text evidence="2">The sequence shown here is derived from an EMBL/GenBank/DDBJ whole genome shotgun (WGS) entry which is preliminary data.</text>
</comment>
<dbReference type="EMBL" id="CACTIH010001936">
    <property type="protein sequence ID" value="CAA2969284.1"/>
    <property type="molecule type" value="Genomic_DNA"/>
</dbReference>
<dbReference type="InterPro" id="IPR044974">
    <property type="entry name" value="Disease_R_plants"/>
</dbReference>
<accession>A0A8S0QJC6</accession>
<keyword evidence="1" id="KW-0433">Leucine-rich repeat</keyword>
<proteinExistence type="predicted"/>
<dbReference type="Proteomes" id="UP000594638">
    <property type="component" value="Unassembled WGS sequence"/>
</dbReference>
<evidence type="ECO:0000313" key="2">
    <source>
        <dbReference type="EMBL" id="CAA2969284.1"/>
    </source>
</evidence>
<evidence type="ECO:0000313" key="3">
    <source>
        <dbReference type="Proteomes" id="UP000594638"/>
    </source>
</evidence>
<dbReference type="GO" id="GO:0043531">
    <property type="term" value="F:ADP binding"/>
    <property type="evidence" value="ECO:0007669"/>
    <property type="project" value="InterPro"/>
</dbReference>
<dbReference type="GO" id="GO:0098542">
    <property type="term" value="P:defense response to other organism"/>
    <property type="evidence" value="ECO:0007669"/>
    <property type="project" value="TreeGrafter"/>
</dbReference>
<keyword evidence="3" id="KW-1185">Reference proteome</keyword>
<dbReference type="Gene3D" id="1.10.8.430">
    <property type="entry name" value="Helical domain of apoptotic protease-activating factors"/>
    <property type="match status" value="1"/>
</dbReference>
<dbReference type="SUPFAM" id="SSF52540">
    <property type="entry name" value="P-loop containing nucleoside triphosphate hydrolases"/>
    <property type="match status" value="1"/>
</dbReference>